<comment type="caution">
    <text evidence="1">The sequence shown here is derived from an EMBL/GenBank/DDBJ whole genome shotgun (WGS) entry which is preliminary data.</text>
</comment>
<accession>A0A5J4L1B6</accession>
<evidence type="ECO:0000313" key="1">
    <source>
        <dbReference type="EMBL" id="GER94005.1"/>
    </source>
</evidence>
<gene>
    <name evidence="1" type="ORF">A45J_1763</name>
</gene>
<reference evidence="1" key="1">
    <citation type="submission" date="2019-10" db="EMBL/GenBank/DDBJ databases">
        <title>Metagenomic sequencing of thiosulfate-disproportionating enrichment culture.</title>
        <authorList>
            <person name="Umezawa K."/>
            <person name="Kojima H."/>
            <person name="Fukui M."/>
        </authorList>
    </citation>
    <scope>NUCLEOTIDE SEQUENCE</scope>
    <source>
        <strain evidence="1">45J</strain>
    </source>
</reference>
<dbReference type="EMBL" id="BLAB01000001">
    <property type="protein sequence ID" value="GER94005.1"/>
    <property type="molecule type" value="Genomic_DNA"/>
</dbReference>
<organism evidence="1">
    <name type="scientific">hot springs metagenome</name>
    <dbReference type="NCBI Taxonomy" id="433727"/>
    <lineage>
        <taxon>unclassified sequences</taxon>
        <taxon>metagenomes</taxon>
        <taxon>ecological metagenomes</taxon>
    </lineage>
</organism>
<dbReference type="AlphaFoldDB" id="A0A5J4L1B6"/>
<proteinExistence type="predicted"/>
<name>A0A5J4L1B6_9ZZZZ</name>
<protein>
    <submittedName>
        <fullName evidence="1">Uncharacterized protein</fullName>
    </submittedName>
</protein>
<sequence>MFVASAYEETINVLLNKYPLIGGDGYKIDVFASAWFKLFSHRLIYIFRLELLNLGYMV</sequence>